<dbReference type="SUPFAM" id="SSF48452">
    <property type="entry name" value="TPR-like"/>
    <property type="match status" value="1"/>
</dbReference>
<reference evidence="1 2" key="1">
    <citation type="submission" date="2019-08" db="EMBL/GenBank/DDBJ databases">
        <authorList>
            <person name="Liang Q."/>
        </authorList>
    </citation>
    <scope>NUCLEOTIDE SEQUENCE [LARGE SCALE GENOMIC DNA]</scope>
    <source>
        <strain evidence="1 2">V1718</strain>
    </source>
</reference>
<dbReference type="EMBL" id="CP042467">
    <property type="protein sequence ID" value="QED28227.1"/>
    <property type="molecule type" value="Genomic_DNA"/>
</dbReference>
<sequence length="369" mass="41868">MKEPQLIETIPWLLEKADDLFDQRRDEARSYYTRALEATQDPAVREHAHMRLAVLDHRAGQRTQALQHLEAAHSASPNKPKTLQALASLCIEYADPRSLYWALHYLDQSEADQAIQSLPLVARSLLIMNEPEASLRVTLGALEQFPTHPHLLETLSRIYEAEGDWIAAIQTRDTLIDILKSALSKYSTDNTPELQGALDVEGATARIEDATRHLQKGLHVVDLEVIEGEFGLSRLNHPQGLHTLIARLSVEPRATELLGMAQRLWAQSQEYDLDLHLGSLNLAAAIEWSTRKLFWMPHPEPKAWEVYGVEEDQIRAAVRLLQSSLKFEVLPASVYQLISRAQRHEMERWLLAYLLHVDSDSLASARMLI</sequence>
<dbReference type="KEGG" id="bbae:FRD01_13485"/>
<organism evidence="1 2">
    <name type="scientific">Microvenator marinus</name>
    <dbReference type="NCBI Taxonomy" id="2600177"/>
    <lineage>
        <taxon>Bacteria</taxon>
        <taxon>Deltaproteobacteria</taxon>
        <taxon>Bradymonadales</taxon>
        <taxon>Microvenatoraceae</taxon>
        <taxon>Microvenator</taxon>
    </lineage>
</organism>
<dbReference type="RefSeq" id="WP_146960466.1">
    <property type="nucleotide sequence ID" value="NZ_CP042467.1"/>
</dbReference>
<dbReference type="InterPro" id="IPR011990">
    <property type="entry name" value="TPR-like_helical_dom_sf"/>
</dbReference>
<protein>
    <recommendedName>
        <fullName evidence="3">Tetratricopeptide repeat protein</fullName>
    </recommendedName>
</protein>
<dbReference type="Proteomes" id="UP000321595">
    <property type="component" value="Chromosome"/>
</dbReference>
<evidence type="ECO:0000313" key="1">
    <source>
        <dbReference type="EMBL" id="QED28227.1"/>
    </source>
</evidence>
<gene>
    <name evidence="1" type="ORF">FRD01_13485</name>
</gene>
<proteinExistence type="predicted"/>
<evidence type="ECO:0008006" key="3">
    <source>
        <dbReference type="Google" id="ProtNLM"/>
    </source>
</evidence>
<accession>A0A5B8XSV4</accession>
<dbReference type="Gene3D" id="1.25.40.10">
    <property type="entry name" value="Tetratricopeptide repeat domain"/>
    <property type="match status" value="1"/>
</dbReference>
<name>A0A5B8XSV4_9DELT</name>
<evidence type="ECO:0000313" key="2">
    <source>
        <dbReference type="Proteomes" id="UP000321595"/>
    </source>
</evidence>
<dbReference type="AlphaFoldDB" id="A0A5B8XSV4"/>
<keyword evidence="2" id="KW-1185">Reference proteome</keyword>